<sequence length="83" mass="9080">MLHPQGAKAQFIHLVNILKIDINQPIECTFCGLTLMLFDQIVNPGLGRSGGGCRIIRLTLRQACDFIGGGDYLLTELLLLLAI</sequence>
<organism evidence="1 2">
    <name type="scientific">Escherichia coli</name>
    <dbReference type="NCBI Taxonomy" id="562"/>
    <lineage>
        <taxon>Bacteria</taxon>
        <taxon>Pseudomonadati</taxon>
        <taxon>Pseudomonadota</taxon>
        <taxon>Gammaproteobacteria</taxon>
        <taxon>Enterobacterales</taxon>
        <taxon>Enterobacteriaceae</taxon>
        <taxon>Escherichia</taxon>
    </lineage>
</organism>
<dbReference type="Proteomes" id="UP000467488">
    <property type="component" value="Chromosome"/>
</dbReference>
<dbReference type="EMBL" id="AP022360">
    <property type="protein sequence ID" value="BBU84889.1"/>
    <property type="molecule type" value="Genomic_DNA"/>
</dbReference>
<reference evidence="1 2" key="1">
    <citation type="submission" date="2020-01" db="EMBL/GenBank/DDBJ databases">
        <title>Dynamics of blaIMP-6 dissemination in carbapenem resistant Enterobacteriacea isolated from regional surveillance in Osaka, Japan.</title>
        <authorList>
            <person name="Abe R."/>
            <person name="Akeda Y."/>
            <person name="Sugawara Y."/>
            <person name="Yamamoto N."/>
            <person name="Tomono K."/>
            <person name="Takeuchi D."/>
            <person name="Kawahara R."/>
            <person name="Hamada S."/>
        </authorList>
    </citation>
    <scope>NUCLEOTIDE SEQUENCE [LARGE SCALE GENOMIC DNA]</scope>
    <source>
        <strain evidence="1 2">E300</strain>
    </source>
</reference>
<evidence type="ECO:0000313" key="1">
    <source>
        <dbReference type="EMBL" id="BBU84889.1"/>
    </source>
</evidence>
<gene>
    <name evidence="1" type="ORF">EIMP300_62890</name>
</gene>
<proteinExistence type="predicted"/>
<dbReference type="AlphaFoldDB" id="A0A8S0FY14"/>
<accession>A0A8S0FY14</accession>
<name>A0A8S0FY14_ECOLX</name>
<evidence type="ECO:0000313" key="2">
    <source>
        <dbReference type="Proteomes" id="UP000467488"/>
    </source>
</evidence>
<protein>
    <submittedName>
        <fullName evidence="1">Uncharacterized protein</fullName>
    </submittedName>
</protein>